<keyword evidence="4" id="KW-0732">Signal</keyword>
<proteinExistence type="inferred from homology"/>
<evidence type="ECO:0000256" key="1">
    <source>
        <dbReference type="ARBA" id="ARBA00005234"/>
    </source>
</evidence>
<feature type="signal peptide" evidence="4">
    <location>
        <begin position="1"/>
        <end position="17"/>
    </location>
</feature>
<keyword evidence="7" id="KW-1185">Reference proteome</keyword>
<dbReference type="Pfam" id="PF02902">
    <property type="entry name" value="Peptidase_C48"/>
    <property type="match status" value="1"/>
</dbReference>
<evidence type="ECO:0000256" key="2">
    <source>
        <dbReference type="ARBA" id="ARBA00022670"/>
    </source>
</evidence>
<feature type="domain" description="Ubiquitin-like protease family profile" evidence="5">
    <location>
        <begin position="38"/>
        <end position="86"/>
    </location>
</feature>
<evidence type="ECO:0000256" key="4">
    <source>
        <dbReference type="SAM" id="SignalP"/>
    </source>
</evidence>
<dbReference type="Proteomes" id="UP001412067">
    <property type="component" value="Unassembled WGS sequence"/>
</dbReference>
<dbReference type="InterPro" id="IPR038765">
    <property type="entry name" value="Papain-like_cys_pep_sf"/>
</dbReference>
<gene>
    <name evidence="6" type="ORF">KSP40_PGU009048</name>
</gene>
<reference evidence="6 7" key="1">
    <citation type="journal article" date="2022" name="Nat. Plants">
        <title>Genomes of leafy and leafless Platanthera orchids illuminate the evolution of mycoheterotrophy.</title>
        <authorList>
            <person name="Li M.H."/>
            <person name="Liu K.W."/>
            <person name="Li Z."/>
            <person name="Lu H.C."/>
            <person name="Ye Q.L."/>
            <person name="Zhang D."/>
            <person name="Wang J.Y."/>
            <person name="Li Y.F."/>
            <person name="Zhong Z.M."/>
            <person name="Liu X."/>
            <person name="Yu X."/>
            <person name="Liu D.K."/>
            <person name="Tu X.D."/>
            <person name="Liu B."/>
            <person name="Hao Y."/>
            <person name="Liao X.Y."/>
            <person name="Jiang Y.T."/>
            <person name="Sun W.H."/>
            <person name="Chen J."/>
            <person name="Chen Y.Q."/>
            <person name="Ai Y."/>
            <person name="Zhai J.W."/>
            <person name="Wu S.S."/>
            <person name="Zhou Z."/>
            <person name="Hsiao Y.Y."/>
            <person name="Wu W.L."/>
            <person name="Chen Y.Y."/>
            <person name="Lin Y.F."/>
            <person name="Hsu J.L."/>
            <person name="Li C.Y."/>
            <person name="Wang Z.W."/>
            <person name="Zhao X."/>
            <person name="Zhong W.Y."/>
            <person name="Ma X.K."/>
            <person name="Ma L."/>
            <person name="Huang J."/>
            <person name="Chen G.Z."/>
            <person name="Huang M.Z."/>
            <person name="Huang L."/>
            <person name="Peng D.H."/>
            <person name="Luo Y.B."/>
            <person name="Zou S.Q."/>
            <person name="Chen S.P."/>
            <person name="Lan S."/>
            <person name="Tsai W.C."/>
            <person name="Van de Peer Y."/>
            <person name="Liu Z.J."/>
        </authorList>
    </citation>
    <scope>NUCLEOTIDE SEQUENCE [LARGE SCALE GENOMIC DNA]</scope>
    <source>
        <strain evidence="6">Lor288</strain>
    </source>
</reference>
<protein>
    <recommendedName>
        <fullName evidence="5">Ubiquitin-like protease family profile domain-containing protein</fullName>
    </recommendedName>
</protein>
<name>A0ABR2LDI0_9ASPA</name>
<dbReference type="EMBL" id="JBBWWR010000021">
    <property type="protein sequence ID" value="KAK8938078.1"/>
    <property type="molecule type" value="Genomic_DNA"/>
</dbReference>
<evidence type="ECO:0000313" key="6">
    <source>
        <dbReference type="EMBL" id="KAK8938078.1"/>
    </source>
</evidence>
<organism evidence="6 7">
    <name type="scientific">Platanthera guangdongensis</name>
    <dbReference type="NCBI Taxonomy" id="2320717"/>
    <lineage>
        <taxon>Eukaryota</taxon>
        <taxon>Viridiplantae</taxon>
        <taxon>Streptophyta</taxon>
        <taxon>Embryophyta</taxon>
        <taxon>Tracheophyta</taxon>
        <taxon>Spermatophyta</taxon>
        <taxon>Magnoliopsida</taxon>
        <taxon>Liliopsida</taxon>
        <taxon>Asparagales</taxon>
        <taxon>Orchidaceae</taxon>
        <taxon>Orchidoideae</taxon>
        <taxon>Orchideae</taxon>
        <taxon>Orchidinae</taxon>
        <taxon>Platanthera</taxon>
    </lineage>
</organism>
<dbReference type="SUPFAM" id="SSF54001">
    <property type="entry name" value="Cysteine proteinases"/>
    <property type="match status" value="1"/>
</dbReference>
<keyword evidence="3" id="KW-0378">Hydrolase</keyword>
<dbReference type="Gene3D" id="3.40.395.10">
    <property type="entry name" value="Adenoviral Proteinase, Chain A"/>
    <property type="match status" value="1"/>
</dbReference>
<accession>A0ABR2LDI0</accession>
<evidence type="ECO:0000313" key="7">
    <source>
        <dbReference type="Proteomes" id="UP001412067"/>
    </source>
</evidence>
<comment type="caution">
    <text evidence="6">The sequence shown here is derived from an EMBL/GenBank/DDBJ whole genome shotgun (WGS) entry which is preliminary data.</text>
</comment>
<evidence type="ECO:0000256" key="3">
    <source>
        <dbReference type="ARBA" id="ARBA00022801"/>
    </source>
</evidence>
<comment type="similarity">
    <text evidence="1">Belongs to the peptidase C48 family.</text>
</comment>
<dbReference type="InterPro" id="IPR003653">
    <property type="entry name" value="Peptidase_C48_C"/>
</dbReference>
<feature type="chain" id="PRO_5046933031" description="Ubiquitin-like protease family profile domain-containing protein" evidence="4">
    <location>
        <begin position="18"/>
        <end position="101"/>
    </location>
</feature>
<keyword evidence="2" id="KW-0645">Protease</keyword>
<sequence>MLFIIVILNSYHFIVQYYKTNNVPNCQTLLSHITLTRVQAVDLILMPCHMSSHWTLLVCRLKEHYWEFYDSLRSSRHRATLQNLVHSHHRMKAMVSFFLTI</sequence>
<evidence type="ECO:0000259" key="5">
    <source>
        <dbReference type="Pfam" id="PF02902"/>
    </source>
</evidence>